<dbReference type="InterPro" id="IPR032808">
    <property type="entry name" value="DoxX"/>
</dbReference>
<evidence type="ECO:0000256" key="2">
    <source>
        <dbReference type="ARBA" id="ARBA00006679"/>
    </source>
</evidence>
<evidence type="ECO:0000313" key="9">
    <source>
        <dbReference type="Proteomes" id="UP000176355"/>
    </source>
</evidence>
<dbReference type="GO" id="GO:0005886">
    <property type="term" value="C:plasma membrane"/>
    <property type="evidence" value="ECO:0007669"/>
    <property type="project" value="UniProtKB-SubCell"/>
</dbReference>
<feature type="transmembrane region" description="Helical" evidence="7">
    <location>
        <begin position="53"/>
        <end position="74"/>
    </location>
</feature>
<proteinExistence type="inferred from homology"/>
<evidence type="ECO:0000256" key="7">
    <source>
        <dbReference type="SAM" id="Phobius"/>
    </source>
</evidence>
<dbReference type="PANTHER" id="PTHR33452">
    <property type="entry name" value="OXIDOREDUCTASE CATD-RELATED"/>
    <property type="match status" value="1"/>
</dbReference>
<evidence type="ECO:0008006" key="10">
    <source>
        <dbReference type="Google" id="ProtNLM"/>
    </source>
</evidence>
<evidence type="ECO:0000256" key="3">
    <source>
        <dbReference type="ARBA" id="ARBA00022475"/>
    </source>
</evidence>
<keyword evidence="4 7" id="KW-0812">Transmembrane</keyword>
<keyword evidence="3" id="KW-1003">Cell membrane</keyword>
<dbReference type="Proteomes" id="UP000176355">
    <property type="component" value="Unassembled WGS sequence"/>
</dbReference>
<evidence type="ECO:0000256" key="5">
    <source>
        <dbReference type="ARBA" id="ARBA00022989"/>
    </source>
</evidence>
<evidence type="ECO:0000256" key="1">
    <source>
        <dbReference type="ARBA" id="ARBA00004651"/>
    </source>
</evidence>
<reference evidence="8 9" key="1">
    <citation type="journal article" date="2016" name="Nat. Commun.">
        <title>Thousands of microbial genomes shed light on interconnected biogeochemical processes in an aquifer system.</title>
        <authorList>
            <person name="Anantharaman K."/>
            <person name="Brown C.T."/>
            <person name="Hug L.A."/>
            <person name="Sharon I."/>
            <person name="Castelle C.J."/>
            <person name="Probst A.J."/>
            <person name="Thomas B.C."/>
            <person name="Singh A."/>
            <person name="Wilkins M.J."/>
            <person name="Karaoz U."/>
            <person name="Brodie E.L."/>
            <person name="Williams K.H."/>
            <person name="Hubbard S.S."/>
            <person name="Banfield J.F."/>
        </authorList>
    </citation>
    <scope>NUCLEOTIDE SEQUENCE [LARGE SCALE GENOMIC DNA]</scope>
</reference>
<accession>A0A1G2P8Z5</accession>
<comment type="similarity">
    <text evidence="2">Belongs to the DoxX family.</text>
</comment>
<dbReference type="STRING" id="1802333.A3G03_00540"/>
<dbReference type="AlphaFoldDB" id="A0A1G2P8Z5"/>
<name>A0A1G2P8Z5_9BACT</name>
<organism evidence="8 9">
    <name type="scientific">Candidatus Taylorbacteria bacterium RIFCSPLOWO2_12_FULL_44_15c</name>
    <dbReference type="NCBI Taxonomy" id="1802333"/>
    <lineage>
        <taxon>Bacteria</taxon>
        <taxon>Candidatus Tayloriibacteriota</taxon>
    </lineage>
</organism>
<keyword evidence="5 7" id="KW-1133">Transmembrane helix</keyword>
<evidence type="ECO:0000256" key="4">
    <source>
        <dbReference type="ARBA" id="ARBA00022692"/>
    </source>
</evidence>
<gene>
    <name evidence="8" type="ORF">A3G03_00540</name>
</gene>
<evidence type="ECO:0000256" key="6">
    <source>
        <dbReference type="ARBA" id="ARBA00023136"/>
    </source>
</evidence>
<keyword evidence="6 7" id="KW-0472">Membrane</keyword>
<sequence>MLSIFPFLFNFSFFGPTIIRLVAALIFVLGGYQKTFTRKTEWVAHFESAGIKSAGQIILIVGILELIAGGFLLVGFLTQAAALTLTVMSLAAIALKIKKPSALPNKVSFYLLLLAINLSLLLTGPGALAFDWPL</sequence>
<dbReference type="Pfam" id="PF07681">
    <property type="entry name" value="DoxX"/>
    <property type="match status" value="1"/>
</dbReference>
<dbReference type="InterPro" id="IPR051907">
    <property type="entry name" value="DoxX-like_oxidoreductase"/>
</dbReference>
<feature type="transmembrane region" description="Helical" evidence="7">
    <location>
        <begin position="109"/>
        <end position="130"/>
    </location>
</feature>
<dbReference type="PANTHER" id="PTHR33452:SF1">
    <property type="entry name" value="INNER MEMBRANE PROTEIN YPHA-RELATED"/>
    <property type="match status" value="1"/>
</dbReference>
<comment type="caution">
    <text evidence="8">The sequence shown here is derived from an EMBL/GenBank/DDBJ whole genome shotgun (WGS) entry which is preliminary data.</text>
</comment>
<feature type="transmembrane region" description="Helical" evidence="7">
    <location>
        <begin position="12"/>
        <end position="32"/>
    </location>
</feature>
<comment type="subcellular location">
    <subcellularLocation>
        <location evidence="1">Cell membrane</location>
        <topology evidence="1">Multi-pass membrane protein</topology>
    </subcellularLocation>
</comment>
<dbReference type="EMBL" id="MHSL01000011">
    <property type="protein sequence ID" value="OHA44031.1"/>
    <property type="molecule type" value="Genomic_DNA"/>
</dbReference>
<evidence type="ECO:0000313" key="8">
    <source>
        <dbReference type="EMBL" id="OHA44031.1"/>
    </source>
</evidence>
<protein>
    <recommendedName>
        <fullName evidence="10">DoxX family protein</fullName>
    </recommendedName>
</protein>